<organism evidence="11 12">
    <name type="scientific">Clupea harengus</name>
    <name type="common">Atlantic herring</name>
    <dbReference type="NCBI Taxonomy" id="7950"/>
    <lineage>
        <taxon>Eukaryota</taxon>
        <taxon>Metazoa</taxon>
        <taxon>Chordata</taxon>
        <taxon>Craniata</taxon>
        <taxon>Vertebrata</taxon>
        <taxon>Euteleostomi</taxon>
        <taxon>Actinopterygii</taxon>
        <taxon>Neopterygii</taxon>
        <taxon>Teleostei</taxon>
        <taxon>Clupei</taxon>
        <taxon>Clupeiformes</taxon>
        <taxon>Clupeoidei</taxon>
        <taxon>Clupeidae</taxon>
        <taxon>Clupea</taxon>
    </lineage>
</organism>
<dbReference type="Pfam" id="PF05920">
    <property type="entry name" value="Homeobox_KN"/>
    <property type="match status" value="1"/>
</dbReference>
<dbReference type="InterPro" id="IPR008422">
    <property type="entry name" value="KN_HD"/>
</dbReference>
<dbReference type="GO" id="GO:0005634">
    <property type="term" value="C:nucleus"/>
    <property type="evidence" value="ECO:0007669"/>
    <property type="project" value="UniProtKB-SubCell"/>
</dbReference>
<gene>
    <name evidence="12" type="primary">LOC122130724</name>
</gene>
<dbReference type="KEGG" id="char:122130724"/>
<sequence length="429" mass="44948">MKPAKRALEEERGGETEYSAMSDSDGGEDEGYPLDLSSGGTGGVGGSGKRRRRGNLPKEAVQVLKSWLYDHRFNAYPSEQEKLSLSGQTNLSVLQICNWFINARRRLLPDLLRKDGKDPTQFTISRRAGKSEGRHSSGGSAAGGPSSPESPTPPSLPALRPSVIRPAPTLDLSLLGNTATAILTGAGCLPGRDGPVRALMQVDAQGLLKEAHPGHRSEEQSPFTATHPSPIPSAVTSIPPPAHTTTSIPSLGTASPTGGLFNTPPPTPPELCPSQDFSDLKLLVEAALQRAAEQEHQKRQQEKQTAPPALATPSPDTTIKSAQPEPCIVRASKPDQAPAATPNRDSTIQLSQLEKTVHPVSVPVFGSQSPLSQAMQGGGAAVMAGSAACQAGTWSVVRSDVRQAATATTPGATAAVWSHSLHTVSEKVN</sequence>
<dbReference type="GeneID" id="122130724"/>
<protein>
    <submittedName>
        <fullName evidence="12">Homeobox protein TGIF2</fullName>
    </submittedName>
</protein>
<evidence type="ECO:0000256" key="2">
    <source>
        <dbReference type="ARBA" id="ARBA00023015"/>
    </source>
</evidence>
<comment type="subcellular location">
    <subcellularLocation>
        <location evidence="1 8">Nucleus</location>
    </subcellularLocation>
</comment>
<evidence type="ECO:0000256" key="7">
    <source>
        <dbReference type="ARBA" id="ARBA00038021"/>
    </source>
</evidence>
<reference evidence="12" key="1">
    <citation type="submission" date="2025-08" db="UniProtKB">
        <authorList>
            <consortium name="RefSeq"/>
        </authorList>
    </citation>
    <scope>IDENTIFICATION</scope>
</reference>
<evidence type="ECO:0000256" key="8">
    <source>
        <dbReference type="PROSITE-ProRule" id="PRU00108"/>
    </source>
</evidence>
<dbReference type="OrthoDB" id="10056939at2759"/>
<keyword evidence="5" id="KW-0804">Transcription</keyword>
<keyword evidence="6 8" id="KW-0539">Nucleus</keyword>
<feature type="region of interest" description="Disordered" evidence="9">
    <location>
        <begin position="1"/>
        <end position="57"/>
    </location>
</feature>
<feature type="DNA-binding region" description="Homeobox" evidence="8">
    <location>
        <begin position="49"/>
        <end position="111"/>
    </location>
</feature>
<feature type="compositionally biased region" description="Basic and acidic residues" evidence="9">
    <location>
        <begin position="1"/>
        <end position="15"/>
    </location>
</feature>
<dbReference type="SMART" id="SM00389">
    <property type="entry name" value="HOX"/>
    <property type="match status" value="1"/>
</dbReference>
<dbReference type="GO" id="GO:0003677">
    <property type="term" value="F:DNA binding"/>
    <property type="evidence" value="ECO:0007669"/>
    <property type="project" value="UniProtKB-UniRule"/>
</dbReference>
<dbReference type="Proteomes" id="UP000515152">
    <property type="component" value="Unplaced"/>
</dbReference>
<evidence type="ECO:0000256" key="9">
    <source>
        <dbReference type="SAM" id="MobiDB-lite"/>
    </source>
</evidence>
<comment type="similarity">
    <text evidence="7">Belongs to the TALE/TGIF homeobox family.</text>
</comment>
<feature type="region of interest" description="Disordered" evidence="9">
    <location>
        <begin position="211"/>
        <end position="275"/>
    </location>
</feature>
<evidence type="ECO:0000256" key="4">
    <source>
        <dbReference type="ARBA" id="ARBA00023155"/>
    </source>
</evidence>
<dbReference type="InterPro" id="IPR001356">
    <property type="entry name" value="HD"/>
</dbReference>
<evidence type="ECO:0000256" key="3">
    <source>
        <dbReference type="ARBA" id="ARBA00023125"/>
    </source>
</evidence>
<evidence type="ECO:0000256" key="1">
    <source>
        <dbReference type="ARBA" id="ARBA00004123"/>
    </source>
</evidence>
<feature type="region of interest" description="Disordered" evidence="9">
    <location>
        <begin position="290"/>
        <end position="321"/>
    </location>
</feature>
<accession>A0A8M1KFT9</accession>
<evidence type="ECO:0000256" key="6">
    <source>
        <dbReference type="ARBA" id="ARBA00023242"/>
    </source>
</evidence>
<dbReference type="Gene3D" id="1.10.10.60">
    <property type="entry name" value="Homeodomain-like"/>
    <property type="match status" value="1"/>
</dbReference>
<feature type="region of interest" description="Disordered" evidence="9">
    <location>
        <begin position="114"/>
        <end position="162"/>
    </location>
</feature>
<keyword evidence="11" id="KW-1185">Reference proteome</keyword>
<dbReference type="PROSITE" id="PS50071">
    <property type="entry name" value="HOMEOBOX_2"/>
    <property type="match status" value="1"/>
</dbReference>
<dbReference type="SUPFAM" id="SSF46689">
    <property type="entry name" value="Homeodomain-like"/>
    <property type="match status" value="1"/>
</dbReference>
<feature type="domain" description="Homeobox" evidence="10">
    <location>
        <begin position="47"/>
        <end position="110"/>
    </location>
</feature>
<keyword evidence="4 8" id="KW-0371">Homeobox</keyword>
<dbReference type="RefSeq" id="XP_042561385.1">
    <property type="nucleotide sequence ID" value="XM_042705451.1"/>
</dbReference>
<dbReference type="PANTHER" id="PTHR11850">
    <property type="entry name" value="HOMEOBOX PROTEIN TRANSCRIPTION FACTORS"/>
    <property type="match status" value="1"/>
</dbReference>
<feature type="compositionally biased region" description="Low complexity" evidence="9">
    <location>
        <begin position="137"/>
        <end position="147"/>
    </location>
</feature>
<feature type="compositionally biased region" description="Basic and acidic residues" evidence="9">
    <location>
        <begin position="292"/>
        <end position="302"/>
    </location>
</feature>
<evidence type="ECO:0000259" key="10">
    <source>
        <dbReference type="PROSITE" id="PS50071"/>
    </source>
</evidence>
<keyword evidence="3 8" id="KW-0238">DNA-binding</keyword>
<dbReference type="AlphaFoldDB" id="A0A8M1KFT9"/>
<dbReference type="CDD" id="cd00086">
    <property type="entry name" value="homeodomain"/>
    <property type="match status" value="1"/>
</dbReference>
<name>A0A8M1KFT9_CLUHA</name>
<dbReference type="GO" id="GO:0006355">
    <property type="term" value="P:regulation of DNA-templated transcription"/>
    <property type="evidence" value="ECO:0007669"/>
    <property type="project" value="InterPro"/>
</dbReference>
<evidence type="ECO:0000313" key="12">
    <source>
        <dbReference type="RefSeq" id="XP_042561385.1"/>
    </source>
</evidence>
<evidence type="ECO:0000256" key="5">
    <source>
        <dbReference type="ARBA" id="ARBA00023163"/>
    </source>
</evidence>
<keyword evidence="2" id="KW-0805">Transcription regulation</keyword>
<dbReference type="InterPro" id="IPR050224">
    <property type="entry name" value="TALE_homeobox"/>
</dbReference>
<evidence type="ECO:0000313" key="11">
    <source>
        <dbReference type="Proteomes" id="UP000515152"/>
    </source>
</evidence>
<proteinExistence type="inferred from homology"/>
<dbReference type="FunFam" id="1.10.10.60:FF:000059">
    <property type="entry name" value="TGFB-induced factor homeobox 1"/>
    <property type="match status" value="1"/>
</dbReference>
<feature type="compositionally biased region" description="Polar residues" evidence="9">
    <location>
        <begin position="243"/>
        <end position="256"/>
    </location>
</feature>
<dbReference type="InterPro" id="IPR009057">
    <property type="entry name" value="Homeodomain-like_sf"/>
</dbReference>